<dbReference type="Pfam" id="PF07290">
    <property type="entry name" value="YqiJ_OB"/>
    <property type="match status" value="1"/>
</dbReference>
<feature type="transmembrane region" description="Helical" evidence="1">
    <location>
        <begin position="99"/>
        <end position="117"/>
    </location>
</feature>
<keyword evidence="5" id="KW-1185">Reference proteome</keyword>
<keyword evidence="1" id="KW-0472">Membrane</keyword>
<dbReference type="Proteomes" id="UP000246077">
    <property type="component" value="Unassembled WGS sequence"/>
</dbReference>
<name>A0A317E8I2_9PROT</name>
<keyword evidence="1" id="KW-1133">Transmembrane helix</keyword>
<evidence type="ECO:0000256" key="1">
    <source>
        <dbReference type="SAM" id="Phobius"/>
    </source>
</evidence>
<evidence type="ECO:0008006" key="6">
    <source>
        <dbReference type="Google" id="ProtNLM"/>
    </source>
</evidence>
<dbReference type="Pfam" id="PF21001">
    <property type="entry name" value="YqiJ_N"/>
    <property type="match status" value="1"/>
</dbReference>
<dbReference type="OrthoDB" id="5421421at2"/>
<accession>A0A317E8I2</accession>
<proteinExistence type="predicted"/>
<evidence type="ECO:0000313" key="5">
    <source>
        <dbReference type="Proteomes" id="UP000246077"/>
    </source>
</evidence>
<feature type="transmembrane region" description="Helical" evidence="1">
    <location>
        <begin position="12"/>
        <end position="32"/>
    </location>
</feature>
<dbReference type="EMBL" id="QGLF01000001">
    <property type="protein sequence ID" value="PWR23468.1"/>
    <property type="molecule type" value="Genomic_DNA"/>
</dbReference>
<organism evidence="4 5">
    <name type="scientific">Zavarzinia compransoris</name>
    <dbReference type="NCBI Taxonomy" id="1264899"/>
    <lineage>
        <taxon>Bacteria</taxon>
        <taxon>Pseudomonadati</taxon>
        <taxon>Pseudomonadota</taxon>
        <taxon>Alphaproteobacteria</taxon>
        <taxon>Rhodospirillales</taxon>
        <taxon>Zavarziniaceae</taxon>
        <taxon>Zavarzinia</taxon>
    </lineage>
</organism>
<comment type="caution">
    <text evidence="4">The sequence shown here is derived from an EMBL/GenBank/DDBJ whole genome shotgun (WGS) entry which is preliminary data.</text>
</comment>
<dbReference type="InterPro" id="IPR010840">
    <property type="entry name" value="YqiJ_OB"/>
</dbReference>
<gene>
    <name evidence="4" type="ORF">DKG75_02540</name>
</gene>
<feature type="transmembrane region" description="Helical" evidence="1">
    <location>
        <begin position="68"/>
        <end position="93"/>
    </location>
</feature>
<dbReference type="InterPro" id="IPR048376">
    <property type="entry name" value="YqiJ_N"/>
</dbReference>
<evidence type="ECO:0000259" key="3">
    <source>
        <dbReference type="Pfam" id="PF21001"/>
    </source>
</evidence>
<feature type="domain" description="Inner membrane protein YqiJ N-terminal" evidence="3">
    <location>
        <begin position="10"/>
        <end position="115"/>
    </location>
</feature>
<keyword evidence="1" id="KW-0812">Transmembrane</keyword>
<dbReference type="AlphaFoldDB" id="A0A317E8I2"/>
<evidence type="ECO:0000313" key="4">
    <source>
        <dbReference type="EMBL" id="PWR23468.1"/>
    </source>
</evidence>
<protein>
    <recommendedName>
        <fullName evidence="6">DUF1449 domain-containing protein</fullName>
    </recommendedName>
</protein>
<reference evidence="5" key="1">
    <citation type="submission" date="2018-05" db="EMBL/GenBank/DDBJ databases">
        <title>Zavarzinia sp. HR-AS.</title>
        <authorList>
            <person name="Lee Y."/>
            <person name="Jeon C.O."/>
        </authorList>
    </citation>
    <scope>NUCLEOTIDE SEQUENCE [LARGE SCALE GENOMIC DNA]</scope>
    <source>
        <strain evidence="5">DSM 1231</strain>
    </source>
</reference>
<dbReference type="RefSeq" id="WP_109919501.1">
    <property type="nucleotide sequence ID" value="NZ_QGLF01000001.1"/>
</dbReference>
<feature type="domain" description="Inner membrane protein YqiJ OB-fold" evidence="2">
    <location>
        <begin position="137"/>
        <end position="199"/>
    </location>
</feature>
<evidence type="ECO:0000259" key="2">
    <source>
        <dbReference type="Pfam" id="PF07290"/>
    </source>
</evidence>
<sequence length="212" mass="21762">MLETLLAPANQPFAVAIGLLLGLLLIEVLGTVTGHRLGDHGHDHEIDADGEIDGGGALDWIGLGKVPLVVLLAEFCAAFASFGLILQAAAGAVAGPLPAWAAALAVLVPTVFATRWLSIGIARILPREETAAVSIDSLVGRIATIGSGTARSGNPAEAKVKDQHGHIHYVRVHPATEGDVLPANTRIVLLARAGGLFTAARLPDVDDLGGKP</sequence>